<dbReference type="EMBL" id="DF844731">
    <property type="protein sequence ID" value="GAT48626.1"/>
    <property type="molecule type" value="Genomic_DNA"/>
</dbReference>
<feature type="domain" description="Fatty acid synthase beta subunit AflB /Fas1-like central" evidence="2">
    <location>
        <begin position="711"/>
        <end position="1064"/>
    </location>
</feature>
<feature type="domain" description="Fatty acid synthase subunit beta N-terminal" evidence="4">
    <location>
        <begin position="10"/>
        <end position="134"/>
    </location>
</feature>
<evidence type="ECO:0000313" key="7">
    <source>
        <dbReference type="Proteomes" id="UP000815677"/>
    </source>
</evidence>
<evidence type="ECO:0000259" key="5">
    <source>
        <dbReference type="Pfam" id="PF17951"/>
    </source>
</evidence>
<dbReference type="InterPro" id="IPR013565">
    <property type="entry name" value="Fas1/AflB-like_central"/>
</dbReference>
<evidence type="ECO:0000313" key="6">
    <source>
        <dbReference type="EMBL" id="GAT48626.1"/>
    </source>
</evidence>
<dbReference type="Pfam" id="PF08354">
    <property type="entry name" value="Fas1-AflB-like_hel"/>
    <property type="match status" value="1"/>
</dbReference>
<dbReference type="InterPro" id="IPR050830">
    <property type="entry name" value="Fungal_FAS"/>
</dbReference>
<dbReference type="InterPro" id="IPR001227">
    <property type="entry name" value="Ac_transferase_dom_sf"/>
</dbReference>
<feature type="domain" description="Fatty acid synthase meander beta sheet" evidence="5">
    <location>
        <begin position="1121"/>
        <end position="1267"/>
    </location>
</feature>
<dbReference type="InterPro" id="IPR003965">
    <property type="entry name" value="Fatty_acid_synthase"/>
</dbReference>
<feature type="domain" description="Starter acyltransferase (SAT)" evidence="3">
    <location>
        <begin position="166"/>
        <end position="400"/>
    </location>
</feature>
<sequence length="1302" mass="141863">MAAGTPKIAMRPLVVAQGQLRVSIPVPTSTDEWISAEVLREDFLHEQSLLDTPIPLENENDAAVELTARFLGHVAKKATQAPESADARTSLLLHVFTHFSSTFLSTTDIHSLAASFDTEYRKSVLASYFLALATLRASPLAAQIPASPASALLSAVADKKASVFALFGGQGTNEVYFDELQSLYDIYQPFVASFIAAVTEDVLIPLAEAESASFQYNFGLDVLSWLSGASPRPSIAYLASVPVSFPLIGLTQLVQYLVACNVAGLTPGEYRSKLAGATGHSQGIVSAVAISASTTFESFTANGIKAVKWLFFSGLRGQQAFPVVALEPGIVNDALAELESHIKKTNTHLPENAQINISLHNGPRAFVATGPARSLYGLVTSLRKVRAPSGLDQSKTPFSQRKPVFSVRFLVVGVPYHSAYLAGQTDKVAEDLKGEELWKADELAIPVFNTEDGSDLRKLSTSITRSLSEQIFTQPIHWSAATNFPETATHAVDFGPGGLSGIGPLTAKNLDGRGVRVIVVGDRAKGDAELYSVGNVKYEDWWGKKFAPALVKTSDGSLFVDTPFSRLLGKPPIMVAGMTPSTVQAGFVSAVLDAGFHVELAGGGQYNPAALRARVAEIQAKIPAGVGLTLNALYINPRQFGFQLPLWQEMRKEGLPIEGFCVAAGIPSTEKAAEIIGGLRAVGIRHVAFKPGSVDGIRQVVAIAASNPDFPVIMQWTGGRAGGHHSYEDFHQPVLQTYRAIRQQPNISLVGGSGFGAAEDVWPYLTGEWSTKYDVQPMPFDGFLFASRVMVAKEAHTSSSVKDLIVAAAGVDDAQWEGTYVKPTGGILTVKSELGEPIHKVATRGVKLWKEFDDTVFKLPKEKRAAWLLERRDEIIGKLNRDFSKPWFGWKKDGSVAKELGDMTYEETVLRMVRLMFVAHESRWVDVSLRNLTGDWLRRVEERFASVNGGGHKPSLLQSYTSLDDPLPFVESFLKEYPIATQQLLAAEDSAFFLAISQRPGQKPVPFIPVLDATFEVWFKKDSLWAAEDIEAVFDQDPQRVCILQGPMAVKHSKVKDEPIKDLLGNIHNELAQRLLASTYGGDLSKVPTVDYLGAPSVAPPVVPCITRTDGKNEATYEFVDRLPKTSVWLETLAGPELGWLRALTTSTTVVQGTSYIDNPIKRLLAPRTGQKTVVGYDVGKPVSITVYGAARSYGEHKKTFKAVEIKYSASINLIDVTMFEDRRDVSVPLSLQFEYKPSRSPAPIYEIATGCIQRIKEFYWKLWYGDIELLHDLELVEVTECEASSRPTMATSAATDGFLSS</sequence>
<dbReference type="InterPro" id="IPR040883">
    <property type="entry name" value="FAS_meander"/>
</dbReference>
<keyword evidence="7" id="KW-1185">Reference proteome</keyword>
<evidence type="ECO:0000259" key="4">
    <source>
        <dbReference type="Pfam" id="PF17828"/>
    </source>
</evidence>
<dbReference type="Pfam" id="PF17828">
    <property type="entry name" value="FAS_N"/>
    <property type="match status" value="1"/>
</dbReference>
<dbReference type="Proteomes" id="UP000815677">
    <property type="component" value="Unassembled WGS sequence"/>
</dbReference>
<evidence type="ECO:0000259" key="2">
    <source>
        <dbReference type="Pfam" id="PF08354"/>
    </source>
</evidence>
<accession>A0ABQ0LFK4</accession>
<dbReference type="Gene3D" id="3.30.1120.100">
    <property type="match status" value="1"/>
</dbReference>
<dbReference type="InterPro" id="IPR032088">
    <property type="entry name" value="SAT"/>
</dbReference>
<dbReference type="Gene3D" id="3.40.366.10">
    <property type="entry name" value="Malonyl-Coenzyme A Acyl Carrier Protein, domain 2"/>
    <property type="match status" value="2"/>
</dbReference>
<dbReference type="SUPFAM" id="SSF52151">
    <property type="entry name" value="FabD/lysophospholipase-like"/>
    <property type="match status" value="1"/>
</dbReference>
<dbReference type="PRINTS" id="PR01483">
    <property type="entry name" value="FASYNTHASE"/>
</dbReference>
<protein>
    <submittedName>
        <fullName evidence="6">Fatty acid synthase</fullName>
    </submittedName>
</protein>
<dbReference type="InterPro" id="IPR016035">
    <property type="entry name" value="Acyl_Trfase/lysoPLipase"/>
</dbReference>
<dbReference type="InterPro" id="IPR041099">
    <property type="entry name" value="FAS1_N"/>
</dbReference>
<dbReference type="InterPro" id="IPR013785">
    <property type="entry name" value="Aldolase_TIM"/>
</dbReference>
<keyword evidence="1" id="KW-0808">Transferase</keyword>
<organism evidence="6 7">
    <name type="scientific">Mycena chlorophos</name>
    <name type="common">Agaric fungus</name>
    <name type="synonym">Agaricus chlorophos</name>
    <dbReference type="NCBI Taxonomy" id="658473"/>
    <lineage>
        <taxon>Eukaryota</taxon>
        <taxon>Fungi</taxon>
        <taxon>Dikarya</taxon>
        <taxon>Basidiomycota</taxon>
        <taxon>Agaricomycotina</taxon>
        <taxon>Agaricomycetes</taxon>
        <taxon>Agaricomycetidae</taxon>
        <taxon>Agaricales</taxon>
        <taxon>Marasmiineae</taxon>
        <taxon>Mycenaceae</taxon>
        <taxon>Mycena</taxon>
    </lineage>
</organism>
<proteinExistence type="predicted"/>
<dbReference type="PANTHER" id="PTHR10982">
    <property type="entry name" value="MALONYL COA-ACYL CARRIER PROTEIN TRANSACYLASE"/>
    <property type="match status" value="1"/>
</dbReference>
<dbReference type="Gene3D" id="1.20.930.70">
    <property type="match status" value="1"/>
</dbReference>
<evidence type="ECO:0000256" key="1">
    <source>
        <dbReference type="ARBA" id="ARBA00022679"/>
    </source>
</evidence>
<name>A0ABQ0LFK4_MYCCL</name>
<dbReference type="Pfam" id="PF16073">
    <property type="entry name" value="SAT"/>
    <property type="match status" value="1"/>
</dbReference>
<dbReference type="Pfam" id="PF17951">
    <property type="entry name" value="FAS_meander"/>
    <property type="match status" value="1"/>
</dbReference>
<reference evidence="6" key="1">
    <citation type="submission" date="2014-09" db="EMBL/GenBank/DDBJ databases">
        <title>Genome sequence of the luminous mushroom Mycena chlorophos for searching fungal bioluminescence genes.</title>
        <authorList>
            <person name="Tanaka Y."/>
            <person name="Kasuga D."/>
            <person name="Oba Y."/>
            <person name="Hase S."/>
            <person name="Sato K."/>
            <person name="Oba Y."/>
            <person name="Sakakibara Y."/>
        </authorList>
    </citation>
    <scope>NUCLEOTIDE SEQUENCE</scope>
</reference>
<dbReference type="Gene3D" id="3.20.20.70">
    <property type="entry name" value="Aldolase class I"/>
    <property type="match status" value="1"/>
</dbReference>
<gene>
    <name evidence="6" type="ORF">MCHLO_06008</name>
</gene>
<dbReference type="Gene3D" id="1.20.1050.120">
    <property type="match status" value="1"/>
</dbReference>
<evidence type="ECO:0000259" key="3">
    <source>
        <dbReference type="Pfam" id="PF16073"/>
    </source>
</evidence>
<dbReference type="PANTHER" id="PTHR10982:SF21">
    <property type="entry name" value="FATTY ACID SYNTHASE SUBUNIT BETA"/>
    <property type="match status" value="1"/>
</dbReference>